<feature type="compositionally biased region" description="Polar residues" evidence="1">
    <location>
        <begin position="86"/>
        <end position="104"/>
    </location>
</feature>
<feature type="region of interest" description="Disordered" evidence="1">
    <location>
        <begin position="86"/>
        <end position="113"/>
    </location>
</feature>
<organism evidence="2 3">
    <name type="scientific">Armillaria ostoyae</name>
    <name type="common">Armillaria root rot fungus</name>
    <dbReference type="NCBI Taxonomy" id="47428"/>
    <lineage>
        <taxon>Eukaryota</taxon>
        <taxon>Fungi</taxon>
        <taxon>Dikarya</taxon>
        <taxon>Basidiomycota</taxon>
        <taxon>Agaricomycotina</taxon>
        <taxon>Agaricomycetes</taxon>
        <taxon>Agaricomycetidae</taxon>
        <taxon>Agaricales</taxon>
        <taxon>Marasmiineae</taxon>
        <taxon>Physalacriaceae</taxon>
        <taxon>Armillaria</taxon>
    </lineage>
</organism>
<keyword evidence="3" id="KW-1185">Reference proteome</keyword>
<dbReference type="Proteomes" id="UP000219338">
    <property type="component" value="Unassembled WGS sequence"/>
</dbReference>
<dbReference type="AlphaFoldDB" id="A0A284QNY7"/>
<accession>A0A284QNY7</accession>
<name>A0A284QNY7_ARMOS</name>
<proteinExistence type="predicted"/>
<reference evidence="3" key="1">
    <citation type="journal article" date="2017" name="Nat. Ecol. Evol.">
        <title>Genome expansion and lineage-specific genetic innovations in the forest pathogenic fungi Armillaria.</title>
        <authorList>
            <person name="Sipos G."/>
            <person name="Prasanna A.N."/>
            <person name="Walter M.C."/>
            <person name="O'Connor E."/>
            <person name="Balint B."/>
            <person name="Krizsan K."/>
            <person name="Kiss B."/>
            <person name="Hess J."/>
            <person name="Varga T."/>
            <person name="Slot J."/>
            <person name="Riley R."/>
            <person name="Boka B."/>
            <person name="Rigling D."/>
            <person name="Barry K."/>
            <person name="Lee J."/>
            <person name="Mihaltcheva S."/>
            <person name="LaButti K."/>
            <person name="Lipzen A."/>
            <person name="Waldron R."/>
            <person name="Moloney N.M."/>
            <person name="Sperisen C."/>
            <person name="Kredics L."/>
            <person name="Vagvoelgyi C."/>
            <person name="Patrignani A."/>
            <person name="Fitzpatrick D."/>
            <person name="Nagy I."/>
            <person name="Doyle S."/>
            <person name="Anderson J.B."/>
            <person name="Grigoriev I.V."/>
            <person name="Gueldener U."/>
            <person name="Muensterkoetter M."/>
            <person name="Nagy L.G."/>
        </authorList>
    </citation>
    <scope>NUCLEOTIDE SEQUENCE [LARGE SCALE GENOMIC DNA]</scope>
    <source>
        <strain evidence="3">C18/9</strain>
    </source>
</reference>
<sequence>MSVKDDDDLCGRVRYSNHGRRLIPNVAVPAKHEQVDARTIMRRLTINTSATEGWEHAYVETQAHEEQRNGSTQTDTGVEANHFQETVSTQQWRSDSWAHQNASTKPAPASRPTICKKWLARSSGGQAQANLDTRALSTESSPASKLTIWRDGEHAAAEVGSMMTWNETQAPTSKPTILQEMVSAQQRRSGLETQTLSRGERDRGDRWWCQIVEHCTP</sequence>
<evidence type="ECO:0000313" key="2">
    <source>
        <dbReference type="EMBL" id="SJK98195.1"/>
    </source>
</evidence>
<gene>
    <name evidence="2" type="ORF">ARMOST_01456</name>
</gene>
<protein>
    <submittedName>
        <fullName evidence="2">Uncharacterized protein</fullName>
    </submittedName>
</protein>
<evidence type="ECO:0000313" key="3">
    <source>
        <dbReference type="Proteomes" id="UP000219338"/>
    </source>
</evidence>
<dbReference type="EMBL" id="FUEG01000001">
    <property type="protein sequence ID" value="SJK98195.1"/>
    <property type="molecule type" value="Genomic_DNA"/>
</dbReference>
<evidence type="ECO:0000256" key="1">
    <source>
        <dbReference type="SAM" id="MobiDB-lite"/>
    </source>
</evidence>